<keyword evidence="5" id="KW-0770">Synapse</keyword>
<comment type="caution">
    <text evidence="14">The sequence shown here is derived from an EMBL/GenBank/DDBJ whole genome shotgun (WGS) entry which is preliminary data.</text>
</comment>
<reference evidence="14 15" key="1">
    <citation type="journal article" date="2017" name="Curr. Biol.">
        <title>The Evolution of Venom by Co-option of Single-Copy Genes.</title>
        <authorList>
            <person name="Martinson E.O."/>
            <person name="Mrinalini"/>
            <person name="Kelkar Y.D."/>
            <person name="Chang C.H."/>
            <person name="Werren J.H."/>
        </authorList>
    </citation>
    <scope>NUCLEOTIDE SEQUENCE [LARGE SCALE GENOMIC DNA]</scope>
    <source>
        <strain evidence="14 15">Alberta</strain>
        <tissue evidence="14">Whole body</tissue>
    </source>
</reference>
<dbReference type="PRINTS" id="PR00252">
    <property type="entry name" value="NRIONCHANNEL"/>
</dbReference>
<keyword evidence="4" id="KW-1133">Transmembrane helix</keyword>
<keyword evidence="7" id="KW-0472">Membrane</keyword>
<keyword evidence="12" id="KW-0732">Signal</keyword>
<dbReference type="EMBL" id="NNAY01001358">
    <property type="protein sequence ID" value="OXU24247.1"/>
    <property type="molecule type" value="Genomic_DNA"/>
</dbReference>
<keyword evidence="9" id="KW-1071">Ligand-gated ion channel</keyword>
<dbReference type="PRINTS" id="PR00254">
    <property type="entry name" value="NICOTINICR"/>
</dbReference>
<evidence type="ECO:0000256" key="6">
    <source>
        <dbReference type="ARBA" id="ARBA00023065"/>
    </source>
</evidence>
<evidence type="ECO:0000256" key="8">
    <source>
        <dbReference type="ARBA" id="ARBA00023170"/>
    </source>
</evidence>
<evidence type="ECO:0000259" key="13">
    <source>
        <dbReference type="Pfam" id="PF02931"/>
    </source>
</evidence>
<keyword evidence="3" id="KW-0812">Transmembrane</keyword>
<dbReference type="AlphaFoldDB" id="A0A232F1B3"/>
<evidence type="ECO:0000256" key="11">
    <source>
        <dbReference type="ARBA" id="ARBA00034099"/>
    </source>
</evidence>
<dbReference type="PANTHER" id="PTHR18945">
    <property type="entry name" value="NEUROTRANSMITTER GATED ION CHANNEL"/>
    <property type="match status" value="1"/>
</dbReference>
<comment type="subcellular location">
    <subcellularLocation>
        <location evidence="11">Synaptic cell membrane</location>
        <topology evidence="11">Multi-pass membrane protein</topology>
    </subcellularLocation>
</comment>
<evidence type="ECO:0000256" key="1">
    <source>
        <dbReference type="ARBA" id="ARBA00022448"/>
    </source>
</evidence>
<dbReference type="Gene3D" id="2.70.170.10">
    <property type="entry name" value="Neurotransmitter-gated ion-channel ligand-binding domain"/>
    <property type="match status" value="1"/>
</dbReference>
<feature type="domain" description="Neurotransmitter-gated ion-channel ligand-binding" evidence="13">
    <location>
        <begin position="43"/>
        <end position="245"/>
    </location>
</feature>
<keyword evidence="10" id="KW-0407">Ion channel</keyword>
<feature type="signal peptide" evidence="12">
    <location>
        <begin position="1"/>
        <end position="23"/>
    </location>
</feature>
<dbReference type="OrthoDB" id="410315at2759"/>
<evidence type="ECO:0000256" key="5">
    <source>
        <dbReference type="ARBA" id="ARBA00023018"/>
    </source>
</evidence>
<keyword evidence="6" id="KW-0406">Ion transport</keyword>
<dbReference type="Gene3D" id="1.20.58.390">
    <property type="entry name" value="Neurotransmitter-gated ion-channel transmembrane domain"/>
    <property type="match status" value="1"/>
</dbReference>
<proteinExistence type="predicted"/>
<evidence type="ECO:0000256" key="2">
    <source>
        <dbReference type="ARBA" id="ARBA00022475"/>
    </source>
</evidence>
<protein>
    <recommendedName>
        <fullName evidence="13">Neurotransmitter-gated ion-channel ligand-binding domain-containing protein</fullName>
    </recommendedName>
</protein>
<evidence type="ECO:0000256" key="3">
    <source>
        <dbReference type="ARBA" id="ARBA00022692"/>
    </source>
</evidence>
<dbReference type="CDD" id="cd18997">
    <property type="entry name" value="LGIC_ECD_nAChR"/>
    <property type="match status" value="1"/>
</dbReference>
<dbReference type="Proteomes" id="UP000215335">
    <property type="component" value="Unassembled WGS sequence"/>
</dbReference>
<evidence type="ECO:0000313" key="15">
    <source>
        <dbReference type="Proteomes" id="UP000215335"/>
    </source>
</evidence>
<dbReference type="Pfam" id="PF02931">
    <property type="entry name" value="Neur_chan_LBD"/>
    <property type="match status" value="1"/>
</dbReference>
<dbReference type="InterPro" id="IPR002394">
    <property type="entry name" value="Nicotinic_acetylcholine_rcpt"/>
</dbReference>
<dbReference type="InterPro" id="IPR036734">
    <property type="entry name" value="Neur_chan_lig-bd_sf"/>
</dbReference>
<evidence type="ECO:0000256" key="7">
    <source>
        <dbReference type="ARBA" id="ARBA00023136"/>
    </source>
</evidence>
<keyword evidence="8" id="KW-0675">Receptor</keyword>
<dbReference type="FunFam" id="2.70.170.10:FF:000028">
    <property type="entry name" value="AcetylCholine Receptor"/>
    <property type="match status" value="1"/>
</dbReference>
<feature type="chain" id="PRO_5013348274" description="Neurotransmitter-gated ion-channel ligand-binding domain-containing protein" evidence="12">
    <location>
        <begin position="24"/>
        <end position="491"/>
    </location>
</feature>
<evidence type="ECO:0000256" key="9">
    <source>
        <dbReference type="ARBA" id="ARBA00023286"/>
    </source>
</evidence>
<dbReference type="GO" id="GO:0045211">
    <property type="term" value="C:postsynaptic membrane"/>
    <property type="evidence" value="ECO:0007669"/>
    <property type="project" value="InterPro"/>
</dbReference>
<keyword evidence="15" id="KW-1185">Reference proteome</keyword>
<dbReference type="InterPro" id="IPR036719">
    <property type="entry name" value="Neuro-gated_channel_TM_sf"/>
</dbReference>
<gene>
    <name evidence="14" type="ORF">TSAR_012805</name>
</gene>
<evidence type="ECO:0000256" key="4">
    <source>
        <dbReference type="ARBA" id="ARBA00022989"/>
    </source>
</evidence>
<organism evidence="14 15">
    <name type="scientific">Trichomalopsis sarcophagae</name>
    <dbReference type="NCBI Taxonomy" id="543379"/>
    <lineage>
        <taxon>Eukaryota</taxon>
        <taxon>Metazoa</taxon>
        <taxon>Ecdysozoa</taxon>
        <taxon>Arthropoda</taxon>
        <taxon>Hexapoda</taxon>
        <taxon>Insecta</taxon>
        <taxon>Pterygota</taxon>
        <taxon>Neoptera</taxon>
        <taxon>Endopterygota</taxon>
        <taxon>Hymenoptera</taxon>
        <taxon>Apocrita</taxon>
        <taxon>Proctotrupomorpha</taxon>
        <taxon>Chalcidoidea</taxon>
        <taxon>Pteromalidae</taxon>
        <taxon>Pteromalinae</taxon>
        <taxon>Trichomalopsis</taxon>
    </lineage>
</organism>
<dbReference type="InterPro" id="IPR006201">
    <property type="entry name" value="Neur_channel"/>
</dbReference>
<dbReference type="STRING" id="543379.A0A232F1B3"/>
<keyword evidence="2" id="KW-1003">Cell membrane</keyword>
<dbReference type="SUPFAM" id="SSF90112">
    <property type="entry name" value="Neurotransmitter-gated ion-channel transmembrane pore"/>
    <property type="match status" value="1"/>
</dbReference>
<dbReference type="GO" id="GO:0004888">
    <property type="term" value="F:transmembrane signaling receptor activity"/>
    <property type="evidence" value="ECO:0007669"/>
    <property type="project" value="InterPro"/>
</dbReference>
<accession>A0A232F1B3</accession>
<dbReference type="SUPFAM" id="SSF63712">
    <property type="entry name" value="Nicotinic receptor ligand binding domain-like"/>
    <property type="match status" value="1"/>
</dbReference>
<keyword evidence="1" id="KW-0813">Transport</keyword>
<name>A0A232F1B3_9HYME</name>
<sequence>MIPRRVLLCLCALLQLLAAQSRAANLTLSKSSNYPAWNETWTDRLKQHLLAKYDKFARPAQHWNTTTVSVKLNVQTVEVDDMTNVMAANVWVVMTWNDDKLTWNSSEYSGLKQVNLGAHEIWLPDIYLLNSAAHGMEYYGDRHCVVSEQGVVLWVTPTIFHGYCHLDFTFWPFEMNTCRLSLSSWTYDGTQVDLKLLTSGVDLDDYVAINEWIVQNITASRREEVFDCCPEPYVSLDFEFELSRSSELYYHIIFIPTVRECFTPTLIYKLPQSINVFVIVIFQAIVFLSLITFWLRPQSEIKLIINACIVLIVVLYLIYFGYKVPPRFDSMPIIVRFYSGCLYQATLSMIISILVININKFSYYTSIPRPIRRFLLGRGGRYLGLGHIVHEVGTTNIESQKSAAEQEMCENHLMDMSMSTTSFASFNNSQQTLTTPSSSRTIANLEWTLLATAIDRLVFFIFCIVFVGMAIACVRIKRFTFSSDNIPYWHT</sequence>
<dbReference type="InterPro" id="IPR038050">
    <property type="entry name" value="Neuro_actylchol_rec"/>
</dbReference>
<evidence type="ECO:0000256" key="12">
    <source>
        <dbReference type="SAM" id="SignalP"/>
    </source>
</evidence>
<dbReference type="GO" id="GO:0022848">
    <property type="term" value="F:acetylcholine-gated monoatomic cation-selective channel activity"/>
    <property type="evidence" value="ECO:0007669"/>
    <property type="project" value="InterPro"/>
</dbReference>
<evidence type="ECO:0000313" key="14">
    <source>
        <dbReference type="EMBL" id="OXU24247.1"/>
    </source>
</evidence>
<evidence type="ECO:0000256" key="10">
    <source>
        <dbReference type="ARBA" id="ARBA00023303"/>
    </source>
</evidence>
<dbReference type="InterPro" id="IPR006202">
    <property type="entry name" value="Neur_chan_lig-bd"/>
</dbReference>